<evidence type="ECO:0000256" key="1">
    <source>
        <dbReference type="ARBA" id="ARBA00004127"/>
    </source>
</evidence>
<evidence type="ECO:0000256" key="7">
    <source>
        <dbReference type="SAM" id="Phobius"/>
    </source>
</evidence>
<evidence type="ECO:0000256" key="3">
    <source>
        <dbReference type="ARBA" id="ARBA00022448"/>
    </source>
</evidence>
<name>A0ABU0GJ71_9CELL</name>
<feature type="transmembrane region" description="Helical" evidence="7">
    <location>
        <begin position="469"/>
        <end position="487"/>
    </location>
</feature>
<feature type="transmembrane region" description="Helical" evidence="7">
    <location>
        <begin position="106"/>
        <end position="125"/>
    </location>
</feature>
<comment type="subcellular location">
    <subcellularLocation>
        <location evidence="1">Endomembrane system</location>
        <topology evidence="1">Multi-pass membrane protein</topology>
    </subcellularLocation>
</comment>
<evidence type="ECO:0000256" key="2">
    <source>
        <dbReference type="ARBA" id="ARBA00005697"/>
    </source>
</evidence>
<feature type="transmembrane region" description="Helical" evidence="7">
    <location>
        <begin position="131"/>
        <end position="150"/>
    </location>
</feature>
<keyword evidence="4 7" id="KW-0812">Transmembrane</keyword>
<protein>
    <submittedName>
        <fullName evidence="8">AGZA family xanthine/uracil permease-like MFS transporter</fullName>
    </submittedName>
</protein>
<keyword evidence="6 7" id="KW-0472">Membrane</keyword>
<dbReference type="PANTHER" id="PTHR43337">
    <property type="entry name" value="XANTHINE/URACIL PERMEASE C887.17-RELATED"/>
    <property type="match status" value="1"/>
</dbReference>
<comment type="caution">
    <text evidence="8">The sequence shown here is derived from an EMBL/GenBank/DDBJ whole genome shotgun (WGS) entry which is preliminary data.</text>
</comment>
<dbReference type="InterPro" id="IPR006043">
    <property type="entry name" value="NCS2"/>
</dbReference>
<accession>A0ABU0GJ71</accession>
<evidence type="ECO:0000256" key="6">
    <source>
        <dbReference type="ARBA" id="ARBA00023136"/>
    </source>
</evidence>
<dbReference type="EMBL" id="JAUSVM010000001">
    <property type="protein sequence ID" value="MDQ0424597.1"/>
    <property type="molecule type" value="Genomic_DNA"/>
</dbReference>
<feature type="transmembrane region" description="Helical" evidence="7">
    <location>
        <begin position="284"/>
        <end position="306"/>
    </location>
</feature>
<dbReference type="Proteomes" id="UP001240250">
    <property type="component" value="Unassembled WGS sequence"/>
</dbReference>
<reference evidence="8 9" key="1">
    <citation type="submission" date="2023-07" db="EMBL/GenBank/DDBJ databases">
        <title>Sequencing the genomes of 1000 actinobacteria strains.</title>
        <authorList>
            <person name="Klenk H.-P."/>
        </authorList>
    </citation>
    <scope>NUCLEOTIDE SEQUENCE [LARGE SCALE GENOMIC DNA]</scope>
    <source>
        <strain evidence="8 9">DSM 14785</strain>
    </source>
</reference>
<gene>
    <name evidence="8" type="ORF">JO380_000978</name>
</gene>
<dbReference type="InterPro" id="IPR045018">
    <property type="entry name" value="Azg-like"/>
</dbReference>
<feature type="transmembrane region" description="Helical" evidence="7">
    <location>
        <begin position="431"/>
        <end position="457"/>
    </location>
</feature>
<sequence>MATTPPEEKVGDAPAAPRGAIDRFFQITERGSTIGNEIRGGLVTFFTMSYIIVLNPLIIGTLPDSTGQFLGGGDSPNLAMIAAATALIAGVLSITMGLVANFPIALAAGLGLNAVVAYTIAQLPGMTWADAMGVVVLEGLVILALVLTGFRTAVFRAVPRSLKGAIGVGIGLFIALIGFVNAGFVHQGQGTPLELGTGGSLSGWPVLVFVVGLVAAVVLLVKKVRGGLLYAVVGTTVLALAVEAWAKVGAAGADNPTGWHQNVPSLPDSAFAVPDLSLLGQFSLLGAVGKIGVLAVVVLVFSILLADFFDTMGTMVAVGQEAKLLDAEGTPPRSKQILVVDSLAAVAGGMGSVSSNTAYVESTSGVAEGARTGLASVVTGVAFLLATFLSPLVAMVPSEAAAPVLVVVGFLMVSQVADLDWKSPEVAIPAFLTLALMPFTYSISVGIGAGFIAYVVVKVALGRARTVHPLMWGAAAAFVVYFALGPIQQALGL</sequence>
<dbReference type="RefSeq" id="WP_046530171.1">
    <property type="nucleotide sequence ID" value="NZ_CP084585.1"/>
</dbReference>
<dbReference type="PANTHER" id="PTHR43337:SF1">
    <property type="entry name" value="XANTHINE_URACIL PERMEASE C887.17-RELATED"/>
    <property type="match status" value="1"/>
</dbReference>
<evidence type="ECO:0000313" key="9">
    <source>
        <dbReference type="Proteomes" id="UP001240250"/>
    </source>
</evidence>
<dbReference type="Pfam" id="PF00860">
    <property type="entry name" value="Xan_ur_permease"/>
    <property type="match status" value="1"/>
</dbReference>
<feature type="transmembrane region" description="Helical" evidence="7">
    <location>
        <begin position="374"/>
        <end position="394"/>
    </location>
</feature>
<organism evidence="8 9">
    <name type="scientific">Cellulomonas iranensis</name>
    <dbReference type="NCBI Taxonomy" id="76862"/>
    <lineage>
        <taxon>Bacteria</taxon>
        <taxon>Bacillati</taxon>
        <taxon>Actinomycetota</taxon>
        <taxon>Actinomycetes</taxon>
        <taxon>Micrococcales</taxon>
        <taxon>Cellulomonadaceae</taxon>
        <taxon>Cellulomonas</taxon>
    </lineage>
</organism>
<feature type="transmembrane region" description="Helical" evidence="7">
    <location>
        <begin position="40"/>
        <end position="59"/>
    </location>
</feature>
<evidence type="ECO:0000256" key="4">
    <source>
        <dbReference type="ARBA" id="ARBA00022692"/>
    </source>
</evidence>
<keyword evidence="9" id="KW-1185">Reference proteome</keyword>
<evidence type="ECO:0000256" key="5">
    <source>
        <dbReference type="ARBA" id="ARBA00022989"/>
    </source>
</evidence>
<keyword evidence="5 7" id="KW-1133">Transmembrane helix</keyword>
<evidence type="ECO:0000313" key="8">
    <source>
        <dbReference type="EMBL" id="MDQ0424597.1"/>
    </source>
</evidence>
<comment type="similarity">
    <text evidence="2">Belongs to the nucleobase:cation symporter-2 (NCS2) (TC 2.A.40) family. Azg-like subfamily.</text>
</comment>
<feature type="transmembrane region" description="Helical" evidence="7">
    <location>
        <begin position="162"/>
        <end position="184"/>
    </location>
</feature>
<proteinExistence type="inferred from homology"/>
<feature type="transmembrane region" description="Helical" evidence="7">
    <location>
        <begin position="79"/>
        <end position="99"/>
    </location>
</feature>
<keyword evidence="3" id="KW-0813">Transport</keyword>
<feature type="transmembrane region" description="Helical" evidence="7">
    <location>
        <begin position="228"/>
        <end position="246"/>
    </location>
</feature>
<feature type="transmembrane region" description="Helical" evidence="7">
    <location>
        <begin position="204"/>
        <end position="221"/>
    </location>
</feature>